<dbReference type="InterPro" id="IPR032675">
    <property type="entry name" value="LRR_dom_sf"/>
</dbReference>
<evidence type="ECO:0000313" key="3">
    <source>
        <dbReference type="RefSeq" id="XP_030078556.1"/>
    </source>
</evidence>
<accession>A0A6J1LJY1</accession>
<dbReference type="OrthoDB" id="7883313at2759"/>
<dbReference type="KEGG" id="dhe:111597229"/>
<dbReference type="SUPFAM" id="SSF52047">
    <property type="entry name" value="RNI-like"/>
    <property type="match status" value="1"/>
</dbReference>
<organism evidence="1 2">
    <name type="scientific">Drosophila hydei</name>
    <name type="common">Fruit fly</name>
    <dbReference type="NCBI Taxonomy" id="7224"/>
    <lineage>
        <taxon>Eukaryota</taxon>
        <taxon>Metazoa</taxon>
        <taxon>Ecdysozoa</taxon>
        <taxon>Arthropoda</taxon>
        <taxon>Hexapoda</taxon>
        <taxon>Insecta</taxon>
        <taxon>Pterygota</taxon>
        <taxon>Neoptera</taxon>
        <taxon>Endopterygota</taxon>
        <taxon>Diptera</taxon>
        <taxon>Brachycera</taxon>
        <taxon>Muscomorpha</taxon>
        <taxon>Ephydroidea</taxon>
        <taxon>Drosophilidae</taxon>
        <taxon>Drosophila</taxon>
    </lineage>
</organism>
<sequence>MSSSSILILNVDCLSYLLPYLSIDDQISFAQVCQSFREVFVAWAGKHYRQFTIDENSSRQQLIRFCICRESVEELTIDLDHFDTSRALRSYGCIAPINCASILSLALTGMISLNRLTVKQLKFLHTPIEQPFENILTAVKDLSQLNVLELHAVNDFTFDSLSLLKHLEELHLTLQQLSAATLTNCCKSNPNLRYLHLGFSSVQRNLTNIVPYCAKLETLRFGMIAEASEYKALAKLPKLRQLIYYGVRATNSFEPLLINLAARQQLQRLDIDGGTLTPAETQQIVRLSGLQQLKCFCSTAECVEMLAQLTQLQKLSIWMSSRVDISAAMLKVIAECKQLQRVRIASGSIKPDFIDDVSELFFAIETDPDQRSLKLEVPISQYAARKQKLSKGNKVLSWSEFEFASWRSPI</sequence>
<reference evidence="2 3" key="1">
    <citation type="submission" date="2025-04" db="UniProtKB">
        <authorList>
            <consortium name="RefSeq"/>
        </authorList>
    </citation>
    <scope>IDENTIFICATION</scope>
    <source>
        <strain evidence="2 3">15085-1641.00</strain>
        <tissue evidence="2 3">Whole body</tissue>
    </source>
</reference>
<keyword evidence="1" id="KW-1185">Reference proteome</keyword>
<dbReference type="OMA" id="ISFAQVC"/>
<protein>
    <submittedName>
        <fullName evidence="2 3">Uncharacterized protein LOC111597229</fullName>
    </submittedName>
</protein>
<evidence type="ECO:0000313" key="1">
    <source>
        <dbReference type="Proteomes" id="UP000504633"/>
    </source>
</evidence>
<dbReference type="AlphaFoldDB" id="A0A6J1LJY1"/>
<name>A0A6J1LJY1_DROHY</name>
<dbReference type="GeneID" id="111597229"/>
<gene>
    <name evidence="2 3" type="primary">LOC111597229</name>
</gene>
<evidence type="ECO:0000313" key="2">
    <source>
        <dbReference type="RefSeq" id="XP_023167590.2"/>
    </source>
</evidence>
<dbReference type="Gene3D" id="3.80.10.10">
    <property type="entry name" value="Ribonuclease Inhibitor"/>
    <property type="match status" value="1"/>
</dbReference>
<dbReference type="Proteomes" id="UP000504633">
    <property type="component" value="Unplaced"/>
</dbReference>
<dbReference type="RefSeq" id="XP_030078556.1">
    <property type="nucleotide sequence ID" value="XM_030222696.1"/>
</dbReference>
<proteinExistence type="predicted"/>
<dbReference type="InterPro" id="IPR036047">
    <property type="entry name" value="F-box-like_dom_sf"/>
</dbReference>
<dbReference type="RefSeq" id="XP_023167590.2">
    <property type="nucleotide sequence ID" value="XM_023311822.2"/>
</dbReference>
<dbReference type="SUPFAM" id="SSF81383">
    <property type="entry name" value="F-box domain"/>
    <property type="match status" value="1"/>
</dbReference>